<dbReference type="PANTHER" id="PTHR47237">
    <property type="entry name" value="SLL0310 PROTEIN"/>
    <property type="match status" value="1"/>
</dbReference>
<dbReference type="AlphaFoldDB" id="A0A0B1TQV7"/>
<accession>A0A0B1TQV7</accession>
<organism evidence="2 3">
    <name type="scientific">Oesophagostomum dentatum</name>
    <name type="common">Nodular worm</name>
    <dbReference type="NCBI Taxonomy" id="61180"/>
    <lineage>
        <taxon>Eukaryota</taxon>
        <taxon>Metazoa</taxon>
        <taxon>Ecdysozoa</taxon>
        <taxon>Nematoda</taxon>
        <taxon>Chromadorea</taxon>
        <taxon>Rhabditida</taxon>
        <taxon>Rhabditina</taxon>
        <taxon>Rhabditomorpha</taxon>
        <taxon>Strongyloidea</taxon>
        <taxon>Strongylidae</taxon>
        <taxon>Oesophagostomum</taxon>
    </lineage>
</organism>
<evidence type="ECO:0000313" key="3">
    <source>
        <dbReference type="Proteomes" id="UP000053660"/>
    </source>
</evidence>
<keyword evidence="3" id="KW-1185">Reference proteome</keyword>
<evidence type="ECO:0000259" key="1">
    <source>
        <dbReference type="Pfam" id="PF24524"/>
    </source>
</evidence>
<dbReference type="InterPro" id="IPR056017">
    <property type="entry name" value="DUF7596"/>
</dbReference>
<proteinExistence type="predicted"/>
<dbReference type="Pfam" id="PF24524">
    <property type="entry name" value="DUF7596"/>
    <property type="match status" value="1"/>
</dbReference>
<gene>
    <name evidence="2" type="ORF">OESDEN_00001</name>
</gene>
<sequence>MLAAPSLASLAEKSLANYVLGGGLLPLNNNAAFIRESTAVIVTIVDQEGRAIACGAVSMYSAKQAYCVLGEVSDEYRNHTIWVEEVPSEKKETRVYRITRSVPHIVDRTAPTLFETVFADHKGRPTLLHLVDALVDCSVGKINLDLNKNLTIDLFQGKEKNSEELVSQWRDISGFVVSDKYRFEEVLIDRYNWTEHEKNEKKNSEELVAQWRDISGFVVSDKYRFEEVLIDRCTRIGHEKNEKSYLTDLKQRGSTVTIEKIDKENLLPVLDYDGEVSIYDRTEHVTALLRTPGVSGSVALRDGQTCGYALSCKNRVLLCYAESDEVFKQLISSLAHDMKYIQCKMFVRNGVHAVTQKIIE</sequence>
<dbReference type="Proteomes" id="UP000053660">
    <property type="component" value="Unassembled WGS sequence"/>
</dbReference>
<dbReference type="InterPro" id="IPR052729">
    <property type="entry name" value="Acyl/Acetyltrans_Enzymes"/>
</dbReference>
<evidence type="ECO:0000313" key="2">
    <source>
        <dbReference type="EMBL" id="KHJ99938.1"/>
    </source>
</evidence>
<dbReference type="EMBL" id="KN549200">
    <property type="protein sequence ID" value="KHJ99938.1"/>
    <property type="molecule type" value="Genomic_DNA"/>
</dbReference>
<dbReference type="OrthoDB" id="5801741at2759"/>
<protein>
    <recommendedName>
        <fullName evidence="1">DUF7596 domain-containing protein</fullName>
    </recommendedName>
</protein>
<dbReference type="PANTHER" id="PTHR47237:SF1">
    <property type="entry name" value="SLL0310 PROTEIN"/>
    <property type="match status" value="1"/>
</dbReference>
<feature type="non-terminal residue" evidence="2">
    <location>
        <position position="360"/>
    </location>
</feature>
<reference evidence="2 3" key="1">
    <citation type="submission" date="2014-03" db="EMBL/GenBank/DDBJ databases">
        <title>Draft genome of the hookworm Oesophagostomum dentatum.</title>
        <authorList>
            <person name="Mitreva M."/>
        </authorList>
    </citation>
    <scope>NUCLEOTIDE SEQUENCE [LARGE SCALE GENOMIC DNA]</scope>
    <source>
        <strain evidence="2 3">OD-Hann</strain>
    </source>
</reference>
<name>A0A0B1TQV7_OESDE</name>
<feature type="domain" description="DUF7596" evidence="1">
    <location>
        <begin position="26"/>
        <end position="177"/>
    </location>
</feature>